<sequence length="100" mass="11782">MKSKEDTALKKFFDSMCGQTSTLPNNLQIRVHRQIFNIVMEARETNIEKEHKTPDPVFPTHTQYKHFHQILVLQVLPVIQFVLRLLSTHQHKKINTPHLT</sequence>
<reference evidence="1 2" key="1">
    <citation type="submission" date="2024-05" db="EMBL/GenBank/DDBJ databases">
        <title>Genetic variation in Jamaican populations of the coffee berry borer (Hypothenemus hampei).</title>
        <authorList>
            <person name="Errbii M."/>
            <person name="Myrie A."/>
        </authorList>
    </citation>
    <scope>NUCLEOTIDE SEQUENCE [LARGE SCALE GENOMIC DNA]</scope>
    <source>
        <strain evidence="1">JA-Hopewell-2020-01-JO</strain>
        <tissue evidence="1">Whole body</tissue>
    </source>
</reference>
<dbReference type="EMBL" id="JBDJPC010000019">
    <property type="protein sequence ID" value="KAL1487731.1"/>
    <property type="molecule type" value="Genomic_DNA"/>
</dbReference>
<evidence type="ECO:0000313" key="1">
    <source>
        <dbReference type="EMBL" id="KAL1487731.1"/>
    </source>
</evidence>
<name>A0ABD1DZA7_HYPHA</name>
<protein>
    <submittedName>
        <fullName evidence="1">Uncharacterized protein</fullName>
    </submittedName>
</protein>
<comment type="caution">
    <text evidence="1">The sequence shown here is derived from an EMBL/GenBank/DDBJ whole genome shotgun (WGS) entry which is preliminary data.</text>
</comment>
<gene>
    <name evidence="1" type="ORF">ABEB36_015568</name>
</gene>
<accession>A0ABD1DZA7</accession>
<evidence type="ECO:0000313" key="2">
    <source>
        <dbReference type="Proteomes" id="UP001566132"/>
    </source>
</evidence>
<keyword evidence="2" id="KW-1185">Reference proteome</keyword>
<dbReference type="AlphaFoldDB" id="A0ABD1DZA7"/>
<proteinExistence type="predicted"/>
<dbReference type="Proteomes" id="UP001566132">
    <property type="component" value="Unassembled WGS sequence"/>
</dbReference>
<organism evidence="1 2">
    <name type="scientific">Hypothenemus hampei</name>
    <name type="common">Coffee berry borer</name>
    <dbReference type="NCBI Taxonomy" id="57062"/>
    <lineage>
        <taxon>Eukaryota</taxon>
        <taxon>Metazoa</taxon>
        <taxon>Ecdysozoa</taxon>
        <taxon>Arthropoda</taxon>
        <taxon>Hexapoda</taxon>
        <taxon>Insecta</taxon>
        <taxon>Pterygota</taxon>
        <taxon>Neoptera</taxon>
        <taxon>Endopterygota</taxon>
        <taxon>Coleoptera</taxon>
        <taxon>Polyphaga</taxon>
        <taxon>Cucujiformia</taxon>
        <taxon>Curculionidae</taxon>
        <taxon>Scolytinae</taxon>
        <taxon>Hypothenemus</taxon>
    </lineage>
</organism>